<sequence>MNSSTPTGSDQLKATLSALSGGLDGAAAVAGSNLDGWIQILQDSDNVALTDIAHELENLQGYLRGGDRAQISSSLHTLGQHTANAASAAEGDTVEKLHQLGQALTSAANQLRF</sequence>
<dbReference type="OrthoDB" id="884457at2"/>
<proteinExistence type="predicted"/>
<dbReference type="EMBL" id="CP040896">
    <property type="protein sequence ID" value="QDA61192.1"/>
    <property type="molecule type" value="Genomic_DNA"/>
</dbReference>
<organism evidence="1 2">
    <name type="scientific">Hymenobacter jejuensis</name>
    <dbReference type="NCBI Taxonomy" id="2502781"/>
    <lineage>
        <taxon>Bacteria</taxon>
        <taxon>Pseudomonadati</taxon>
        <taxon>Bacteroidota</taxon>
        <taxon>Cytophagia</taxon>
        <taxon>Cytophagales</taxon>
        <taxon>Hymenobacteraceae</taxon>
        <taxon>Hymenobacter</taxon>
    </lineage>
</organism>
<evidence type="ECO:0000313" key="1">
    <source>
        <dbReference type="EMBL" id="QDA61192.1"/>
    </source>
</evidence>
<dbReference type="Proteomes" id="UP000305398">
    <property type="component" value="Chromosome"/>
</dbReference>
<dbReference type="AlphaFoldDB" id="A0A5B8A4S7"/>
<gene>
    <name evidence="1" type="ORF">FHG12_14260</name>
</gene>
<evidence type="ECO:0000313" key="2">
    <source>
        <dbReference type="Proteomes" id="UP000305398"/>
    </source>
</evidence>
<name>A0A5B8A4S7_9BACT</name>
<evidence type="ECO:0008006" key="3">
    <source>
        <dbReference type="Google" id="ProtNLM"/>
    </source>
</evidence>
<dbReference type="RefSeq" id="WP_139516366.1">
    <property type="nucleotide sequence ID" value="NZ_CP040896.1"/>
</dbReference>
<reference evidence="1 2" key="1">
    <citation type="submission" date="2019-06" db="EMBL/GenBank/DDBJ databases">
        <authorList>
            <person name="Srinivasan S."/>
        </authorList>
    </citation>
    <scope>NUCLEOTIDE SEQUENCE [LARGE SCALE GENOMIC DNA]</scope>
    <source>
        <strain evidence="1 2">17J68-5</strain>
    </source>
</reference>
<keyword evidence="2" id="KW-1185">Reference proteome</keyword>
<dbReference type="KEGG" id="hyj:FHG12_14260"/>
<accession>A0A5B8A4S7</accession>
<protein>
    <recommendedName>
        <fullName evidence="3">Hpt domain-containing protein</fullName>
    </recommendedName>
</protein>